<accession>A0A0B6ZX55</accession>
<sequence length="83" mass="9645">MIRVVLLLALTFQCVVSDEGCPLGWRLFQEHCYGFFAEQVSWNLAASSCHVYNSYLTKIERAAENDWIVSVLKSLKCKYKLYF</sequence>
<evidence type="ECO:0000313" key="2">
    <source>
        <dbReference type="EMBL" id="CEK72345.1"/>
    </source>
</evidence>
<protein>
    <recommendedName>
        <fullName evidence="3">C-type lectin domain-containing protein</fullName>
    </recommendedName>
</protein>
<feature type="chain" id="PRO_5002112462" description="C-type lectin domain-containing protein" evidence="1">
    <location>
        <begin position="18"/>
        <end position="83"/>
    </location>
</feature>
<dbReference type="SUPFAM" id="SSF56436">
    <property type="entry name" value="C-type lectin-like"/>
    <property type="match status" value="1"/>
</dbReference>
<gene>
    <name evidence="2" type="primary">ORF82013</name>
</gene>
<dbReference type="InterPro" id="IPR016186">
    <property type="entry name" value="C-type_lectin-like/link_sf"/>
</dbReference>
<feature type="signal peptide" evidence="1">
    <location>
        <begin position="1"/>
        <end position="17"/>
    </location>
</feature>
<dbReference type="Gene3D" id="3.10.100.10">
    <property type="entry name" value="Mannose-Binding Protein A, subunit A"/>
    <property type="match status" value="1"/>
</dbReference>
<dbReference type="InterPro" id="IPR016187">
    <property type="entry name" value="CTDL_fold"/>
</dbReference>
<evidence type="ECO:0000256" key="1">
    <source>
        <dbReference type="SAM" id="SignalP"/>
    </source>
</evidence>
<reference evidence="2" key="1">
    <citation type="submission" date="2014-12" db="EMBL/GenBank/DDBJ databases">
        <title>Insight into the proteome of Arion vulgaris.</title>
        <authorList>
            <person name="Aradska J."/>
            <person name="Bulat T."/>
            <person name="Smidak R."/>
            <person name="Sarate P."/>
            <person name="Gangsoo J."/>
            <person name="Sialana F."/>
            <person name="Bilban M."/>
            <person name="Lubec G."/>
        </authorList>
    </citation>
    <scope>NUCLEOTIDE SEQUENCE</scope>
    <source>
        <tissue evidence="2">Skin</tissue>
    </source>
</reference>
<dbReference type="EMBL" id="HACG01025480">
    <property type="protein sequence ID" value="CEK72345.1"/>
    <property type="molecule type" value="Transcribed_RNA"/>
</dbReference>
<proteinExistence type="predicted"/>
<organism evidence="2">
    <name type="scientific">Arion vulgaris</name>
    <dbReference type="NCBI Taxonomy" id="1028688"/>
    <lineage>
        <taxon>Eukaryota</taxon>
        <taxon>Metazoa</taxon>
        <taxon>Spiralia</taxon>
        <taxon>Lophotrochozoa</taxon>
        <taxon>Mollusca</taxon>
        <taxon>Gastropoda</taxon>
        <taxon>Heterobranchia</taxon>
        <taxon>Euthyneura</taxon>
        <taxon>Panpulmonata</taxon>
        <taxon>Eupulmonata</taxon>
        <taxon>Stylommatophora</taxon>
        <taxon>Helicina</taxon>
        <taxon>Arionoidea</taxon>
        <taxon>Arionidae</taxon>
        <taxon>Arion</taxon>
    </lineage>
</organism>
<dbReference type="AlphaFoldDB" id="A0A0B6ZX55"/>
<name>A0A0B6ZX55_9EUPU</name>
<keyword evidence="1" id="KW-0732">Signal</keyword>
<evidence type="ECO:0008006" key="3">
    <source>
        <dbReference type="Google" id="ProtNLM"/>
    </source>
</evidence>